<comment type="caution">
    <text evidence="2">The sequence shown here is derived from an EMBL/GenBank/DDBJ whole genome shotgun (WGS) entry which is preliminary data.</text>
</comment>
<organism evidence="2 3">
    <name type="scientific">Limnohabitans radicicola</name>
    <dbReference type="NCBI Taxonomy" id="2771427"/>
    <lineage>
        <taxon>Bacteria</taxon>
        <taxon>Pseudomonadati</taxon>
        <taxon>Pseudomonadota</taxon>
        <taxon>Betaproteobacteria</taxon>
        <taxon>Burkholderiales</taxon>
        <taxon>Comamonadaceae</taxon>
        <taxon>Limnohabitans</taxon>
    </lineage>
</organism>
<evidence type="ECO:0000313" key="2">
    <source>
        <dbReference type="EMBL" id="MBD8051211.1"/>
    </source>
</evidence>
<sequence length="113" mass="12623">MLFKFKSKAAADLIMLEADARRLLQIMIGDDPVKGILPVQTLPDVLAKIDVAVQQDEAMRLARSQNAQQAETRTSEEEPEPALPAIRLAQRAAPMQQMIQRSIREESDIVWGV</sequence>
<name>A0A927FHR7_9BURK</name>
<keyword evidence="3" id="KW-1185">Reference proteome</keyword>
<protein>
    <submittedName>
        <fullName evidence="2">DUF1840 domain-containing protein</fullName>
    </submittedName>
</protein>
<gene>
    <name evidence="2" type="ORF">IC609_11685</name>
</gene>
<proteinExistence type="predicted"/>
<dbReference type="Pfam" id="PF08895">
    <property type="entry name" value="DUF1840"/>
    <property type="match status" value="1"/>
</dbReference>
<accession>A0A927FHR7</accession>
<evidence type="ECO:0000313" key="3">
    <source>
        <dbReference type="Proteomes" id="UP000647424"/>
    </source>
</evidence>
<evidence type="ECO:0000256" key="1">
    <source>
        <dbReference type="SAM" id="MobiDB-lite"/>
    </source>
</evidence>
<dbReference type="EMBL" id="JACYFT010000002">
    <property type="protein sequence ID" value="MBD8051211.1"/>
    <property type="molecule type" value="Genomic_DNA"/>
</dbReference>
<dbReference type="InterPro" id="IPR014991">
    <property type="entry name" value="DUF1840"/>
</dbReference>
<feature type="region of interest" description="Disordered" evidence="1">
    <location>
        <begin position="62"/>
        <end position="81"/>
    </location>
</feature>
<feature type="compositionally biased region" description="Polar residues" evidence="1">
    <location>
        <begin position="63"/>
        <end position="72"/>
    </location>
</feature>
<dbReference type="RefSeq" id="WP_191819665.1">
    <property type="nucleotide sequence ID" value="NZ_JACYFT010000002.1"/>
</dbReference>
<dbReference type="AlphaFoldDB" id="A0A927FHR7"/>
<reference evidence="2 3" key="1">
    <citation type="submission" date="2020-09" db="EMBL/GenBank/DDBJ databases">
        <title>Genome seq and assembly of Limnohabitants sp.</title>
        <authorList>
            <person name="Chhetri G."/>
        </authorList>
    </citation>
    <scope>NUCLEOTIDE SEQUENCE [LARGE SCALE GENOMIC DNA]</scope>
    <source>
        <strain evidence="2 3">JUR4</strain>
    </source>
</reference>
<dbReference type="Proteomes" id="UP000647424">
    <property type="component" value="Unassembled WGS sequence"/>
</dbReference>